<comment type="subcellular location">
    <subcellularLocation>
        <location evidence="1">Target cell membrane</location>
    </subcellularLocation>
</comment>
<evidence type="ECO:0000259" key="8">
    <source>
        <dbReference type="PROSITE" id="PS50853"/>
    </source>
</evidence>
<feature type="region of interest" description="Disordered" evidence="6">
    <location>
        <begin position="1135"/>
        <end position="1163"/>
    </location>
</feature>
<evidence type="ECO:0000256" key="1">
    <source>
        <dbReference type="ARBA" id="ARBA00004175"/>
    </source>
</evidence>
<keyword evidence="9" id="KW-1185">Reference proteome</keyword>
<dbReference type="SMART" id="SM00314">
    <property type="entry name" value="RA"/>
    <property type="match status" value="1"/>
</dbReference>
<evidence type="ECO:0000313" key="10">
    <source>
        <dbReference type="RefSeq" id="XP_022238606.1"/>
    </source>
</evidence>
<feature type="region of interest" description="Disordered" evidence="6">
    <location>
        <begin position="1231"/>
        <end position="1263"/>
    </location>
</feature>
<keyword evidence="5" id="KW-1053">Target membrane</keyword>
<dbReference type="CDD" id="cd17117">
    <property type="entry name" value="RA_ANKFN1_like"/>
    <property type="match status" value="1"/>
</dbReference>
<dbReference type="PROSITE" id="PS50853">
    <property type="entry name" value="FN3"/>
    <property type="match status" value="1"/>
</dbReference>
<dbReference type="Gene3D" id="2.60.40.10">
    <property type="entry name" value="Immunoglobulins"/>
    <property type="match status" value="1"/>
</dbReference>
<gene>
    <name evidence="10" type="primary">LOC106457080</name>
</gene>
<dbReference type="PROSITE" id="PS50200">
    <property type="entry name" value="RA"/>
    <property type="match status" value="1"/>
</dbReference>
<protein>
    <submittedName>
        <fullName evidence="10">Uncharacterized protein LOC106457080 isoform X1</fullName>
    </submittedName>
</protein>
<feature type="region of interest" description="Disordered" evidence="6">
    <location>
        <begin position="183"/>
        <end position="202"/>
    </location>
</feature>
<feature type="region of interest" description="Disordered" evidence="6">
    <location>
        <begin position="1"/>
        <end position="22"/>
    </location>
</feature>
<dbReference type="SMART" id="SM00060">
    <property type="entry name" value="FN3"/>
    <property type="match status" value="1"/>
</dbReference>
<organism evidence="9 10">
    <name type="scientific">Limulus polyphemus</name>
    <name type="common">Atlantic horseshoe crab</name>
    <dbReference type="NCBI Taxonomy" id="6850"/>
    <lineage>
        <taxon>Eukaryota</taxon>
        <taxon>Metazoa</taxon>
        <taxon>Ecdysozoa</taxon>
        <taxon>Arthropoda</taxon>
        <taxon>Chelicerata</taxon>
        <taxon>Merostomata</taxon>
        <taxon>Xiphosura</taxon>
        <taxon>Limulidae</taxon>
        <taxon>Limulus</taxon>
    </lineage>
</organism>
<feature type="domain" description="Ras-associating" evidence="7">
    <location>
        <begin position="1265"/>
        <end position="1366"/>
    </location>
</feature>
<dbReference type="InterPro" id="IPR039269">
    <property type="entry name" value="ANKFN1"/>
</dbReference>
<dbReference type="SUPFAM" id="SSF49265">
    <property type="entry name" value="Fibronectin type III"/>
    <property type="match status" value="1"/>
</dbReference>
<dbReference type="PANTHER" id="PTHR21437:SF1">
    <property type="entry name" value="WIDE AWAKE"/>
    <property type="match status" value="1"/>
</dbReference>
<evidence type="ECO:0000256" key="4">
    <source>
        <dbReference type="ARBA" id="ARBA00023028"/>
    </source>
</evidence>
<evidence type="ECO:0000256" key="3">
    <source>
        <dbReference type="ARBA" id="ARBA00022537"/>
    </source>
</evidence>
<dbReference type="GeneID" id="106457080"/>
<evidence type="ECO:0000256" key="2">
    <source>
        <dbReference type="ARBA" id="ARBA00022483"/>
    </source>
</evidence>
<dbReference type="PANTHER" id="PTHR21437">
    <property type="entry name" value="WIDE AWAKE"/>
    <property type="match status" value="1"/>
</dbReference>
<feature type="compositionally biased region" description="Low complexity" evidence="6">
    <location>
        <begin position="137"/>
        <end position="149"/>
    </location>
</feature>
<dbReference type="InterPro" id="IPR003961">
    <property type="entry name" value="FN3_dom"/>
</dbReference>
<dbReference type="InterPro" id="IPR000159">
    <property type="entry name" value="RA_dom"/>
</dbReference>
<feature type="region of interest" description="Disordered" evidence="6">
    <location>
        <begin position="1035"/>
        <end position="1054"/>
    </location>
</feature>
<evidence type="ECO:0000313" key="9">
    <source>
        <dbReference type="Proteomes" id="UP000694941"/>
    </source>
</evidence>
<evidence type="ECO:0000256" key="5">
    <source>
        <dbReference type="ARBA" id="ARBA00023298"/>
    </source>
</evidence>
<feature type="region of interest" description="Disordered" evidence="6">
    <location>
        <begin position="84"/>
        <end position="168"/>
    </location>
</feature>
<keyword evidence="3" id="KW-1052">Target cell membrane</keyword>
<dbReference type="InterPro" id="IPR036116">
    <property type="entry name" value="FN3_sf"/>
</dbReference>
<keyword evidence="2" id="KW-0268">Exocytosis</keyword>
<dbReference type="Pfam" id="PF13637">
    <property type="entry name" value="Ank_4"/>
    <property type="match status" value="1"/>
</dbReference>
<dbReference type="InterPro" id="IPR013783">
    <property type="entry name" value="Ig-like_fold"/>
</dbReference>
<evidence type="ECO:0000259" key="7">
    <source>
        <dbReference type="PROSITE" id="PS50200"/>
    </source>
</evidence>
<feature type="region of interest" description="Disordered" evidence="6">
    <location>
        <begin position="1096"/>
        <end position="1121"/>
    </location>
</feature>
<dbReference type="Proteomes" id="UP000694941">
    <property type="component" value="Unplaced"/>
</dbReference>
<feature type="compositionally biased region" description="Polar residues" evidence="6">
    <location>
        <begin position="1096"/>
        <end position="1105"/>
    </location>
</feature>
<proteinExistence type="predicted"/>
<dbReference type="InterPro" id="IPR036770">
    <property type="entry name" value="Ankyrin_rpt-contain_sf"/>
</dbReference>
<sequence length="1373" mass="153022">MWSAGSKTGFSPPSPSPSKSRETLTLDKAAFLLIRIKRAFHKKKKKSHVTEKVLPKKRPPLLRAKTLPAIITPSLSIIQAQLDSTKSPGNKSENNCQTKLSPSHTKAKRSSSGSFLRGKTQESNSLNLLVLEDDRNSSSSRSLSVSPVSPRHHYGAASKQKYESSGTPLTRVGFTKLARLLTSKDKTTENTNTSPQAKKGAITVRKASSIDSLLNVSSQNTELSSSLDTQGNNIPYSGATTGGLVVPNNKHLPFSPSVPAQLENQKKAVVPLSPAMPNKLIKAIPGVRQGSVDLLFEGLALTKAERKKLEKLNKFNIDLQALFVAVEHENVERVQTIFETTDVDVNSVNGDGFTPLDIALMTNSASMVKLLQSRGGRESTKFPTKECRSSHISTLVEEAERCIEELKSCLVSASTNTSFTAPLFKEKERQLALWQRRHELLKRMGKGFEQIRVPDLPKLVHLEVAGTDSLKIRIEESQTAKAPETIVTKYKVVCSTVEDFSSLVTSQEVTDVQRLEVVVTNLVHGSTYYIQVAAGNSKGFSSFQKTYPISAVPSSWRDLDNREARGVGQLRKLDDLFHQIINSRPAHASEVKVSTEPSDTPHQQRRQMKKSLKNLFTSSPNFQKNMKRGVYLACLFYHEDKILVTTEETLPVLEVDESYPPFLHADFHWLMKVACTWEDVKTLRQDMEKSHSASTLHFRSKLLQAIEQMQAALGTHDMGQLFYKPFKDTEGTLVITTVKYVSDLKSQKNLSVRWLPLSKIQRKLPSIITGDCGETPSVNEQLLSSLQEIIIYNQVSCLHLSRGLYLGYVKLKSSVDVIRVLVPWKAPNVLPFCRIRENPHVAKEEWEWMQALANDEQSDSPTTVQQRFQKLLTSAVKNLCSHYSIPADQIGTHRIYEAEVIELSPDVSFVLMMPPLDSVCSVPGQSDELTSRTDCIPLPVQIFEMIHMKTYNPNFIARYSRLSSILEMDTMLAQHAQRKAFSSSEVTSAKHRLNQLQEFQIQVDNTWRAMRWIMDVLTFARDKQSNCGISLDHIMIQDTGSPSPQSSPRQSSVQDIFSYKREECRLSPDTSLKIASSSSLQNTECRYKEIRRSASTSRLLKNNSKPETDMNDSADLYSPKDTSFNLVANTVEVDSEEDQLTITHHPDSSQNTNMGEDEEKERKQEWLLDLPDCIVLSNNESLRSSITDSIRSLSSHEADGVQADEEASEKASVYSKDSACSIGEGTQLCQNNSVSEEETSDSDFFKRPSSSNSNSSNGSNPSAAQPDILRIYIAYESGLPSGTSVKLHVSPHTTAREIVDLVVKQLNMAVILKGRGGPIYAAAQLKNFCLTAVLGTRERCLSDDFQPLSLQNPWTKGKLFVRIKSDITDSSKQ</sequence>
<keyword evidence="4" id="KW-0528">Neurotoxin</keyword>
<evidence type="ECO:0000256" key="6">
    <source>
        <dbReference type="SAM" id="MobiDB-lite"/>
    </source>
</evidence>
<dbReference type="Gene3D" id="1.25.40.20">
    <property type="entry name" value="Ankyrin repeat-containing domain"/>
    <property type="match status" value="1"/>
</dbReference>
<feature type="compositionally biased region" description="Polar residues" evidence="6">
    <location>
        <begin position="84"/>
        <end position="114"/>
    </location>
</feature>
<dbReference type="RefSeq" id="XP_022238606.1">
    <property type="nucleotide sequence ID" value="XM_022382898.1"/>
</dbReference>
<dbReference type="CDD" id="cd00063">
    <property type="entry name" value="FN3"/>
    <property type="match status" value="1"/>
</dbReference>
<feature type="domain" description="Fibronectin type-III" evidence="8">
    <location>
        <begin position="456"/>
        <end position="554"/>
    </location>
</feature>
<reference evidence="10" key="1">
    <citation type="submission" date="2025-08" db="UniProtKB">
        <authorList>
            <consortium name="RefSeq"/>
        </authorList>
    </citation>
    <scope>IDENTIFICATION</scope>
    <source>
        <tissue evidence="10">Muscle</tissue>
    </source>
</reference>
<keyword evidence="4" id="KW-0638">Presynaptic neurotoxin</keyword>
<dbReference type="Gene3D" id="3.10.20.90">
    <property type="entry name" value="Phosphatidylinositol 3-kinase Catalytic Subunit, Chain A, domain 1"/>
    <property type="match status" value="1"/>
</dbReference>
<keyword evidence="5" id="KW-0472">Membrane</keyword>
<feature type="compositionally biased region" description="Low complexity" evidence="6">
    <location>
        <begin position="1248"/>
        <end position="1262"/>
    </location>
</feature>
<dbReference type="InterPro" id="IPR002110">
    <property type="entry name" value="Ankyrin_rpt"/>
</dbReference>
<accession>A0ABM1S4Q1</accession>
<feature type="region of interest" description="Disordered" evidence="6">
    <location>
        <begin position="1191"/>
        <end position="1210"/>
    </location>
</feature>
<feature type="region of interest" description="Disordered" evidence="6">
    <location>
        <begin position="587"/>
        <end position="606"/>
    </location>
</feature>
<name>A0ABM1S4Q1_LIMPO</name>
<dbReference type="SUPFAM" id="SSF48403">
    <property type="entry name" value="Ankyrin repeat"/>
    <property type="match status" value="1"/>
</dbReference>
<feature type="compositionally biased region" description="Low complexity" evidence="6">
    <location>
        <begin position="1041"/>
        <end position="1054"/>
    </location>
</feature>
<keyword evidence="4" id="KW-0800">Toxin</keyword>